<accession>A0A9P8CL12</accession>
<keyword evidence="2 7" id="KW-0812">Transmembrane</keyword>
<feature type="domain" description="Rhodopsin" evidence="8">
    <location>
        <begin position="27"/>
        <end position="284"/>
    </location>
</feature>
<feature type="compositionally biased region" description="Basic and acidic residues" evidence="6">
    <location>
        <begin position="340"/>
        <end position="355"/>
    </location>
</feature>
<evidence type="ECO:0000256" key="7">
    <source>
        <dbReference type="SAM" id="Phobius"/>
    </source>
</evidence>
<comment type="similarity">
    <text evidence="5">Belongs to the SAT4 family.</text>
</comment>
<feature type="transmembrane region" description="Helical" evidence="7">
    <location>
        <begin position="99"/>
        <end position="116"/>
    </location>
</feature>
<evidence type="ECO:0000256" key="4">
    <source>
        <dbReference type="ARBA" id="ARBA00023136"/>
    </source>
</evidence>
<comment type="subcellular location">
    <subcellularLocation>
        <location evidence="1">Membrane</location>
        <topology evidence="1">Multi-pass membrane protein</topology>
    </subcellularLocation>
</comment>
<keyword evidence="10" id="KW-1185">Reference proteome</keyword>
<dbReference type="PANTHER" id="PTHR33048:SF157">
    <property type="entry name" value="INTEGRAL MEMBRANE PROTEIN"/>
    <property type="match status" value="1"/>
</dbReference>
<dbReference type="AlphaFoldDB" id="A0A9P8CL12"/>
<evidence type="ECO:0000256" key="5">
    <source>
        <dbReference type="ARBA" id="ARBA00038359"/>
    </source>
</evidence>
<feature type="region of interest" description="Disordered" evidence="6">
    <location>
        <begin position="323"/>
        <end position="355"/>
    </location>
</feature>
<keyword evidence="4 7" id="KW-0472">Membrane</keyword>
<dbReference type="Pfam" id="PF20684">
    <property type="entry name" value="Fung_rhodopsin"/>
    <property type="match status" value="1"/>
</dbReference>
<evidence type="ECO:0000256" key="6">
    <source>
        <dbReference type="SAM" id="MobiDB-lite"/>
    </source>
</evidence>
<comment type="caution">
    <text evidence="9">The sequence shown here is derived from an EMBL/GenBank/DDBJ whole genome shotgun (WGS) entry which is preliminary data.</text>
</comment>
<dbReference type="GO" id="GO:0016020">
    <property type="term" value="C:membrane"/>
    <property type="evidence" value="ECO:0007669"/>
    <property type="project" value="UniProtKB-SubCell"/>
</dbReference>
<dbReference type="InterPro" id="IPR049326">
    <property type="entry name" value="Rhodopsin_dom_fungi"/>
</dbReference>
<organism evidence="9 10">
    <name type="scientific">Emericellopsis atlantica</name>
    <dbReference type="NCBI Taxonomy" id="2614577"/>
    <lineage>
        <taxon>Eukaryota</taxon>
        <taxon>Fungi</taxon>
        <taxon>Dikarya</taxon>
        <taxon>Ascomycota</taxon>
        <taxon>Pezizomycotina</taxon>
        <taxon>Sordariomycetes</taxon>
        <taxon>Hypocreomycetidae</taxon>
        <taxon>Hypocreales</taxon>
        <taxon>Bionectriaceae</taxon>
        <taxon>Emericellopsis</taxon>
    </lineage>
</organism>
<protein>
    <recommendedName>
        <fullName evidence="8">Rhodopsin domain-containing protein</fullName>
    </recommendedName>
</protein>
<feature type="transmembrane region" description="Helical" evidence="7">
    <location>
        <begin position="128"/>
        <end position="152"/>
    </location>
</feature>
<evidence type="ECO:0000256" key="2">
    <source>
        <dbReference type="ARBA" id="ARBA00022692"/>
    </source>
</evidence>
<proteinExistence type="inferred from homology"/>
<reference evidence="9" key="1">
    <citation type="journal article" date="2021" name="IMA Fungus">
        <title>Genomic characterization of three marine fungi, including Emericellopsis atlantica sp. nov. with signatures of a generalist lifestyle and marine biomass degradation.</title>
        <authorList>
            <person name="Hagestad O.C."/>
            <person name="Hou L."/>
            <person name="Andersen J.H."/>
            <person name="Hansen E.H."/>
            <person name="Altermark B."/>
            <person name="Li C."/>
            <person name="Kuhnert E."/>
            <person name="Cox R.J."/>
            <person name="Crous P.W."/>
            <person name="Spatafora J.W."/>
            <person name="Lail K."/>
            <person name="Amirebrahimi M."/>
            <person name="Lipzen A."/>
            <person name="Pangilinan J."/>
            <person name="Andreopoulos W."/>
            <person name="Hayes R.D."/>
            <person name="Ng V."/>
            <person name="Grigoriev I.V."/>
            <person name="Jackson S.A."/>
            <person name="Sutton T.D.S."/>
            <person name="Dobson A.D.W."/>
            <person name="Rama T."/>
        </authorList>
    </citation>
    <scope>NUCLEOTIDE SEQUENCE</scope>
    <source>
        <strain evidence="9">TS7</strain>
    </source>
</reference>
<feature type="transmembrane region" description="Helical" evidence="7">
    <location>
        <begin position="45"/>
        <end position="63"/>
    </location>
</feature>
<gene>
    <name evidence="9" type="ORF">F5Z01DRAFT_336144</name>
</gene>
<evidence type="ECO:0000256" key="3">
    <source>
        <dbReference type="ARBA" id="ARBA00022989"/>
    </source>
</evidence>
<dbReference type="GeneID" id="70290075"/>
<sequence length="355" mass="39751">MANMYPPTTTLPVYSVLTAVAIVLTAVRFWTRIRYTKTNVGADDWFIFTGVVICCGCTAIQFYNALEGTGGQAVTDKDDAAQIVASKKADFVMVLIEKPAFGCIKLSLLFFYKRIFDTWNSFRKANMILIGVVIAWTIAFIVGDLAICGTKLHYVYLLDQSLARDHCGDKGFLLLMFAITSVMTDILVLGLPFFYIRRLQMPPQKKLATCLVFFLGFISTAAGMMRTIFLGISYPMGRMAWGYVSPPDQPTPLVLQVFNPTFWVMVEMFLGTWAANLPPLGPLLGAMGFREWVSSAYRKVSAISTSWSGTRTKTTEKSYATRAGDERNLTHQTSHSSLEAQDRPSADSWSWRDRW</sequence>
<feature type="compositionally biased region" description="Polar residues" evidence="6">
    <location>
        <begin position="330"/>
        <end position="339"/>
    </location>
</feature>
<feature type="transmembrane region" description="Helical" evidence="7">
    <location>
        <begin position="12"/>
        <end position="33"/>
    </location>
</feature>
<feature type="transmembrane region" description="Helical" evidence="7">
    <location>
        <begin position="172"/>
        <end position="195"/>
    </location>
</feature>
<evidence type="ECO:0000259" key="8">
    <source>
        <dbReference type="Pfam" id="PF20684"/>
    </source>
</evidence>
<evidence type="ECO:0000313" key="10">
    <source>
        <dbReference type="Proteomes" id="UP000887229"/>
    </source>
</evidence>
<dbReference type="Proteomes" id="UP000887229">
    <property type="component" value="Unassembled WGS sequence"/>
</dbReference>
<keyword evidence="3 7" id="KW-1133">Transmembrane helix</keyword>
<dbReference type="PANTHER" id="PTHR33048">
    <property type="entry name" value="PTH11-LIKE INTEGRAL MEMBRANE PROTEIN (AFU_ORTHOLOGUE AFUA_5G11245)"/>
    <property type="match status" value="1"/>
</dbReference>
<name>A0A9P8CL12_9HYPO</name>
<dbReference type="RefSeq" id="XP_046114842.1">
    <property type="nucleotide sequence ID" value="XM_046259172.1"/>
</dbReference>
<dbReference type="OrthoDB" id="5393606at2759"/>
<evidence type="ECO:0000313" key="9">
    <source>
        <dbReference type="EMBL" id="KAG9250918.1"/>
    </source>
</evidence>
<feature type="transmembrane region" description="Helical" evidence="7">
    <location>
        <begin position="207"/>
        <end position="233"/>
    </location>
</feature>
<dbReference type="InterPro" id="IPR052337">
    <property type="entry name" value="SAT4-like"/>
</dbReference>
<dbReference type="EMBL" id="MU251272">
    <property type="protein sequence ID" value="KAG9250918.1"/>
    <property type="molecule type" value="Genomic_DNA"/>
</dbReference>
<evidence type="ECO:0000256" key="1">
    <source>
        <dbReference type="ARBA" id="ARBA00004141"/>
    </source>
</evidence>